<dbReference type="GO" id="GO:0006666">
    <property type="term" value="P:3-keto-sphinganine metabolic process"/>
    <property type="evidence" value="ECO:0007669"/>
    <property type="project" value="InterPro"/>
</dbReference>
<keyword evidence="19" id="KW-1185">Reference proteome</keyword>
<dbReference type="SUPFAM" id="SSF51735">
    <property type="entry name" value="NAD(P)-binding Rossmann-fold domains"/>
    <property type="match status" value="1"/>
</dbReference>
<evidence type="ECO:0000256" key="15">
    <source>
        <dbReference type="ARBA" id="ARBA00044737"/>
    </source>
</evidence>
<dbReference type="PANTHER" id="PTHR43550:SF3">
    <property type="entry name" value="3-KETODIHYDROSPHINGOSINE REDUCTASE"/>
    <property type="match status" value="1"/>
</dbReference>
<keyword evidence="8" id="KW-0521">NADP</keyword>
<evidence type="ECO:0000256" key="8">
    <source>
        <dbReference type="ARBA" id="ARBA00022857"/>
    </source>
</evidence>
<feature type="non-terminal residue" evidence="18">
    <location>
        <position position="901"/>
    </location>
</feature>
<dbReference type="Pfam" id="PF00106">
    <property type="entry name" value="adh_short"/>
    <property type="match status" value="1"/>
</dbReference>
<dbReference type="EC" id="1.1.1.102" evidence="14"/>
<dbReference type="Proteomes" id="UP000596902">
    <property type="component" value="Unassembled WGS sequence"/>
</dbReference>
<evidence type="ECO:0000256" key="14">
    <source>
        <dbReference type="ARBA" id="ARBA00026112"/>
    </source>
</evidence>
<evidence type="ECO:0000256" key="2">
    <source>
        <dbReference type="ARBA" id="ARBA00004760"/>
    </source>
</evidence>
<comment type="similarity">
    <text evidence="4">Belongs to the short-chain dehydrogenases/reductases (SDR) family.</text>
</comment>
<evidence type="ECO:0000256" key="11">
    <source>
        <dbReference type="ARBA" id="ARBA00023002"/>
    </source>
</evidence>
<evidence type="ECO:0000256" key="13">
    <source>
        <dbReference type="ARBA" id="ARBA00023136"/>
    </source>
</evidence>
<comment type="catalytic activity">
    <reaction evidence="16">
        <text>sphinganine + NADP(+) = 3-oxosphinganine + NADPH + H(+)</text>
        <dbReference type="Rhea" id="RHEA:22640"/>
        <dbReference type="ChEBI" id="CHEBI:15378"/>
        <dbReference type="ChEBI" id="CHEBI:57783"/>
        <dbReference type="ChEBI" id="CHEBI:57817"/>
        <dbReference type="ChEBI" id="CHEBI:58299"/>
        <dbReference type="ChEBI" id="CHEBI:58349"/>
        <dbReference type="EC" id="1.1.1.102"/>
    </reaction>
    <physiologicalReaction direction="right-to-left" evidence="16">
        <dbReference type="Rhea" id="RHEA:22642"/>
    </physiologicalReaction>
</comment>
<evidence type="ECO:0000313" key="19">
    <source>
        <dbReference type="Proteomes" id="UP000596902"/>
    </source>
</evidence>
<sequence length="901" mass="101608">MSQLLLGATIILLVLVGIISADIMGFAFWKGNQFPVEGRTVLLTGSSQGMGSEIARLLSARGANLILVARTAKNLETALAHAKSHAKNPAAQRFTYIAADVTSETENARILKEATAWNNGRMPEIVWCIAGSSVPGLFIETSTETLRRQMELNYFASAYMAHKTLQAWFYPEVPYKSQEKSSAPEPPRKFIMTSSALAFMNIAGYSAYSPAKAAIRSLADGLRSEVQLYNAARRSKTGTTGTTPAPFDVDIHVVFPGSILSPGFENENKTKHPVSFELESSDPKQTELEAATAAIKGLEGGDFMTPTNCHMTHPRTPSTARASIHYAVFRLILRNMSSHISNPSSRVELVEDVKRIVLGYLSLYTDLQALCLTSKSWNRIATEYLYRKVVLEARAHDGQLALFRQCVDSGARRHLVHTRSLSLLNLLPWEFGFVSSADRPMDEATRNTLMSGILQDIPSNKLREFRYVAWNYDGMYPSLVSLLKEHQQSIDSLHVLRGDSRKLISPKTRRVTVAFRGQNDQTHKFVQFALALPTLDSLSILFLEGWTLEVHRYWGDGDNISAFGDRKIVARTLMLDGCMPDTFDAALPYVFDLSRVTKLALSGCKLDLLRHLSSSCELRNLTDFEIRTPEHFDETAGENARALFLNNQSLQHLRLHINGLHSVSLDPQDIADDTPYDTPDAIPYLWPLHPRLKTLSLLDLYREGDNEHFPFIVEPELQQICSHFSALEQLGLCFYDFDIPRSEAEKRFSYVIKILEPIERLKNLKILHLYQDRVRTVRPPTPHVHICEIHQEFATRFFQWAHHRCPLLEVLIWGTYEENLNQEAWQVTEDAKQGRDTSDCGVDRAPQQCFVKKLVELEGGTSQIAGASRVTRSRIRDDFPELQILSYETSRHIETRLADEA</sequence>
<dbReference type="InterPro" id="IPR057326">
    <property type="entry name" value="KR_dom"/>
</dbReference>
<keyword evidence="10" id="KW-1133">Transmembrane helix</keyword>
<dbReference type="InterPro" id="IPR032675">
    <property type="entry name" value="LRR_dom_sf"/>
</dbReference>
<protein>
    <recommendedName>
        <fullName evidence="14">3-dehydrosphinganine reductase</fullName>
        <ecNumber evidence="14">1.1.1.102</ecNumber>
    </recommendedName>
</protein>
<dbReference type="CDD" id="cd08939">
    <property type="entry name" value="KDSR-like_SDR_c"/>
    <property type="match status" value="1"/>
</dbReference>
<dbReference type="SMART" id="SM00822">
    <property type="entry name" value="PKS_KR"/>
    <property type="match status" value="1"/>
</dbReference>
<organism evidence="18 19">
    <name type="scientific">Alternaria burnsii</name>
    <dbReference type="NCBI Taxonomy" id="1187904"/>
    <lineage>
        <taxon>Eukaryota</taxon>
        <taxon>Fungi</taxon>
        <taxon>Dikarya</taxon>
        <taxon>Ascomycota</taxon>
        <taxon>Pezizomycotina</taxon>
        <taxon>Dothideomycetes</taxon>
        <taxon>Pleosporomycetidae</taxon>
        <taxon>Pleosporales</taxon>
        <taxon>Pleosporineae</taxon>
        <taxon>Pleosporaceae</taxon>
        <taxon>Alternaria</taxon>
        <taxon>Alternaria sect. Alternaria</taxon>
    </lineage>
</organism>
<proteinExistence type="inferred from homology"/>
<evidence type="ECO:0000313" key="18">
    <source>
        <dbReference type="EMBL" id="KAF7676722.1"/>
    </source>
</evidence>
<evidence type="ECO:0000256" key="16">
    <source>
        <dbReference type="ARBA" id="ARBA00048930"/>
    </source>
</evidence>
<keyword evidence="13" id="KW-0472">Membrane</keyword>
<evidence type="ECO:0000256" key="4">
    <source>
        <dbReference type="ARBA" id="ARBA00006484"/>
    </source>
</evidence>
<dbReference type="GeneID" id="62203159"/>
<dbReference type="EMBL" id="JAAABM010000006">
    <property type="protein sequence ID" value="KAF7676722.1"/>
    <property type="molecule type" value="Genomic_DNA"/>
</dbReference>
<name>A0A8H7B3I6_9PLEO</name>
<evidence type="ECO:0000256" key="12">
    <source>
        <dbReference type="ARBA" id="ARBA00023098"/>
    </source>
</evidence>
<accession>A0A8H7B3I6</accession>
<evidence type="ECO:0000256" key="3">
    <source>
        <dbReference type="ARBA" id="ARBA00004991"/>
    </source>
</evidence>
<comment type="subcellular location">
    <subcellularLocation>
        <location evidence="1">Endoplasmic reticulum membrane</location>
    </subcellularLocation>
</comment>
<comment type="caution">
    <text evidence="18">The sequence shown here is derived from an EMBL/GenBank/DDBJ whole genome shotgun (WGS) entry which is preliminary data.</text>
</comment>
<comment type="function">
    <text evidence="15">Catalyzes the reduction of 3'-oxosphinganine (3-ketodihydrosphingosine/KDS) to sphinganine (dihydrosphingosine/DHS), the second step of de novo sphingolipid biosynthesis.</text>
</comment>
<evidence type="ECO:0000256" key="5">
    <source>
        <dbReference type="ARBA" id="ARBA00022692"/>
    </source>
</evidence>
<evidence type="ECO:0000256" key="7">
    <source>
        <dbReference type="ARBA" id="ARBA00022824"/>
    </source>
</evidence>
<keyword evidence="6" id="KW-0547">Nucleotide-binding</keyword>
<reference evidence="18" key="1">
    <citation type="submission" date="2020-01" db="EMBL/GenBank/DDBJ databases">
        <authorList>
            <person name="Feng Z.H.Z."/>
        </authorList>
    </citation>
    <scope>NUCLEOTIDE SEQUENCE</scope>
    <source>
        <strain evidence="18">CBS107.38</strain>
    </source>
</reference>
<dbReference type="FunFam" id="3.40.50.720:FF:000456">
    <property type="entry name" value="3-ketodihydrosphingosine reductase tsc10"/>
    <property type="match status" value="1"/>
</dbReference>
<dbReference type="InterPro" id="IPR045022">
    <property type="entry name" value="KDSR-like"/>
</dbReference>
<keyword evidence="11" id="KW-0560">Oxidoreductase</keyword>
<comment type="pathway">
    <text evidence="3">Sphingolipid metabolism.</text>
</comment>
<evidence type="ECO:0000256" key="1">
    <source>
        <dbReference type="ARBA" id="ARBA00004586"/>
    </source>
</evidence>
<keyword evidence="5" id="KW-0812">Transmembrane</keyword>
<dbReference type="PRINTS" id="PR00081">
    <property type="entry name" value="GDHRDH"/>
</dbReference>
<evidence type="ECO:0000256" key="10">
    <source>
        <dbReference type="ARBA" id="ARBA00022989"/>
    </source>
</evidence>
<dbReference type="InterPro" id="IPR036291">
    <property type="entry name" value="NAD(P)-bd_dom_sf"/>
</dbReference>
<dbReference type="SUPFAM" id="SSF52047">
    <property type="entry name" value="RNI-like"/>
    <property type="match status" value="1"/>
</dbReference>
<gene>
    <name evidence="18" type="ORF">GT037_004934</name>
</gene>
<evidence type="ECO:0000259" key="17">
    <source>
        <dbReference type="SMART" id="SM00822"/>
    </source>
</evidence>
<reference evidence="18" key="2">
    <citation type="submission" date="2020-08" db="EMBL/GenBank/DDBJ databases">
        <title>Draft Genome Sequence of Cumin Blight Pathogen Alternaria burnsii.</title>
        <authorList>
            <person name="Feng Z."/>
        </authorList>
    </citation>
    <scope>NUCLEOTIDE SEQUENCE</scope>
    <source>
        <strain evidence="18">CBS107.38</strain>
    </source>
</reference>
<dbReference type="InterPro" id="IPR002347">
    <property type="entry name" value="SDR_fam"/>
</dbReference>
<dbReference type="PANTHER" id="PTHR43550">
    <property type="entry name" value="3-KETODIHYDROSPHINGOSINE REDUCTASE"/>
    <property type="match status" value="1"/>
</dbReference>
<evidence type="ECO:0000256" key="9">
    <source>
        <dbReference type="ARBA" id="ARBA00022919"/>
    </source>
</evidence>
<dbReference type="RefSeq" id="XP_038786931.1">
    <property type="nucleotide sequence ID" value="XM_038929981.1"/>
</dbReference>
<dbReference type="GO" id="GO:0047560">
    <property type="term" value="F:3-dehydrosphinganine reductase activity"/>
    <property type="evidence" value="ECO:0007669"/>
    <property type="project" value="UniProtKB-EC"/>
</dbReference>
<dbReference type="GO" id="GO:0000166">
    <property type="term" value="F:nucleotide binding"/>
    <property type="evidence" value="ECO:0007669"/>
    <property type="project" value="UniProtKB-KW"/>
</dbReference>
<evidence type="ECO:0000256" key="6">
    <source>
        <dbReference type="ARBA" id="ARBA00022741"/>
    </source>
</evidence>
<dbReference type="GO" id="GO:0005789">
    <property type="term" value="C:endoplasmic reticulum membrane"/>
    <property type="evidence" value="ECO:0007669"/>
    <property type="project" value="UniProtKB-SubCell"/>
</dbReference>
<keyword evidence="7" id="KW-0256">Endoplasmic reticulum</keyword>
<dbReference type="Gene3D" id="3.40.50.720">
    <property type="entry name" value="NAD(P)-binding Rossmann-like Domain"/>
    <property type="match status" value="1"/>
</dbReference>
<keyword evidence="9" id="KW-0746">Sphingolipid metabolism</keyword>
<keyword evidence="12" id="KW-0443">Lipid metabolism</keyword>
<dbReference type="Gene3D" id="3.80.10.10">
    <property type="entry name" value="Ribonuclease Inhibitor"/>
    <property type="match status" value="1"/>
</dbReference>
<feature type="domain" description="Ketoreductase" evidence="17">
    <location>
        <begin position="39"/>
        <end position="234"/>
    </location>
</feature>
<dbReference type="AlphaFoldDB" id="A0A8H7B3I6"/>
<comment type="pathway">
    <text evidence="2">Lipid metabolism; sphingolipid metabolism.</text>
</comment>
<dbReference type="GO" id="GO:0030148">
    <property type="term" value="P:sphingolipid biosynthetic process"/>
    <property type="evidence" value="ECO:0007669"/>
    <property type="project" value="InterPro"/>
</dbReference>